<name>A0A2I3SGT9_PANTR</name>
<dbReference type="GO" id="GO:0006357">
    <property type="term" value="P:regulation of transcription by RNA polymerase II"/>
    <property type="evidence" value="ECO:0000318"/>
    <property type="project" value="GO_Central"/>
</dbReference>
<comment type="similarity">
    <text evidence="1 4">Belongs to the ETS family.</text>
</comment>
<protein>
    <recommendedName>
        <fullName evidence="9">GABPA</fullName>
    </recommendedName>
</protein>
<dbReference type="CDD" id="cd08534">
    <property type="entry name" value="SAM_PNT-GABP-alpha"/>
    <property type="match status" value="1"/>
</dbReference>
<dbReference type="SUPFAM" id="SSF47769">
    <property type="entry name" value="SAM/Pointed domain"/>
    <property type="match status" value="1"/>
</dbReference>
<dbReference type="PANTHER" id="PTHR11849">
    <property type="entry name" value="ETS"/>
    <property type="match status" value="1"/>
</dbReference>
<keyword evidence="2 4" id="KW-0238">DNA-binding</keyword>
<dbReference type="InterPro" id="IPR046328">
    <property type="entry name" value="ETS_fam"/>
</dbReference>
<dbReference type="FunFam" id="1.10.150.50:FF:000039">
    <property type="entry name" value="GA-binding protein alpha chain, putative"/>
    <property type="match status" value="1"/>
</dbReference>
<dbReference type="AlphaFoldDB" id="A0A2I3SGT9"/>
<dbReference type="OMA" id="PIKRMHR"/>
<dbReference type="PROSITE" id="PS00345">
    <property type="entry name" value="ETS_DOMAIN_1"/>
    <property type="match status" value="1"/>
</dbReference>
<dbReference type="Gene3D" id="1.10.10.10">
    <property type="entry name" value="Winged helix-like DNA-binding domain superfamily/Winged helix DNA-binding domain"/>
    <property type="match status" value="1"/>
</dbReference>
<dbReference type="InterPro" id="IPR024668">
    <property type="entry name" value="GABP_asu_N"/>
</dbReference>
<dbReference type="Proteomes" id="UP000002277">
    <property type="component" value="Unplaced"/>
</dbReference>
<dbReference type="PROSITE" id="PS51433">
    <property type="entry name" value="PNT"/>
    <property type="match status" value="1"/>
</dbReference>
<dbReference type="InterPro" id="IPR036390">
    <property type="entry name" value="WH_DNA-bd_sf"/>
</dbReference>
<dbReference type="SUPFAM" id="SSF54236">
    <property type="entry name" value="Ubiquitin-like"/>
    <property type="match status" value="1"/>
</dbReference>
<dbReference type="InterPro" id="IPR029071">
    <property type="entry name" value="Ubiquitin-like_domsf"/>
</dbReference>
<dbReference type="GO" id="GO:0030154">
    <property type="term" value="P:cell differentiation"/>
    <property type="evidence" value="ECO:0000318"/>
    <property type="project" value="GO_Central"/>
</dbReference>
<dbReference type="PIRSF" id="PIRSF001703">
    <property type="entry name" value="GABP_alpha"/>
    <property type="match status" value="1"/>
</dbReference>
<dbReference type="Gene3D" id="1.10.150.50">
    <property type="entry name" value="Transcription Factor, Ets-1"/>
    <property type="match status" value="1"/>
</dbReference>
<dbReference type="InterPro" id="IPR000418">
    <property type="entry name" value="Ets_dom"/>
</dbReference>
<evidence type="ECO:0000259" key="6">
    <source>
        <dbReference type="PROSITE" id="PS51433"/>
    </source>
</evidence>
<evidence type="ECO:0000256" key="4">
    <source>
        <dbReference type="RuleBase" id="RU004019"/>
    </source>
</evidence>
<dbReference type="GeneTree" id="ENSGT00940000155799"/>
<dbReference type="GO" id="GO:0000981">
    <property type="term" value="F:DNA-binding transcription factor activity, RNA polymerase II-specific"/>
    <property type="evidence" value="ECO:0000318"/>
    <property type="project" value="GO_Central"/>
</dbReference>
<keyword evidence="8" id="KW-1185">Reference proteome</keyword>
<dbReference type="SMART" id="SM00413">
    <property type="entry name" value="ETS"/>
    <property type="match status" value="1"/>
</dbReference>
<evidence type="ECO:0000259" key="5">
    <source>
        <dbReference type="PROSITE" id="PS50061"/>
    </source>
</evidence>
<dbReference type="Ensembl" id="ENSPTRT00000073889.2">
    <property type="protein sequence ID" value="ENSPTRP00000076211.1"/>
    <property type="gene ID" value="ENSPTRG00000042295.2"/>
</dbReference>
<evidence type="ECO:0000313" key="7">
    <source>
        <dbReference type="Ensembl" id="ENSPTRP00000076211.1"/>
    </source>
</evidence>
<dbReference type="Pfam" id="PF11620">
    <property type="entry name" value="GABP-alpha"/>
    <property type="match status" value="1"/>
</dbReference>
<evidence type="ECO:0000256" key="1">
    <source>
        <dbReference type="ARBA" id="ARBA00005562"/>
    </source>
</evidence>
<organism evidence="7 8">
    <name type="scientific">Pan troglodytes</name>
    <name type="common">Chimpanzee</name>
    <dbReference type="NCBI Taxonomy" id="9598"/>
    <lineage>
        <taxon>Eukaryota</taxon>
        <taxon>Metazoa</taxon>
        <taxon>Chordata</taxon>
        <taxon>Craniata</taxon>
        <taxon>Vertebrata</taxon>
        <taxon>Euteleostomi</taxon>
        <taxon>Mammalia</taxon>
        <taxon>Eutheria</taxon>
        <taxon>Euarchontoglires</taxon>
        <taxon>Primates</taxon>
        <taxon>Haplorrhini</taxon>
        <taxon>Catarrhini</taxon>
        <taxon>Hominidae</taxon>
        <taxon>Pan</taxon>
    </lineage>
</organism>
<sequence>MTKREAEELIETEIDGTEKAECTEESIVKQTYAPAECVSQAIDINEPIGNLKKLLEPRLQCSLDAHEICLQDIHLDPERSLFDQGVKTDGTVQLSVQVISYQRIEPKLNILEIVKPADTVEVVIDPDAHHAESEAHLVEEAQVITLDGTKHITTISDETSEQVTRWAAALEGYRKEQERLGIPYDPIQWSTDQVLHWVVWVMKEFSMTDIDLTTLNISGRELCSLNQEDFFQRVPRGEILWSHLELLRKYVLASQEQQMNEIVTIDQPVQIIPASVQSATPTTIKVINSSVKAAKVQRAPRISEDRSSPGNRTGNNGQIQLWQFLLELLTDKDLNQPELVAQKWGQSKNKPTMNYEKLSRAFRYYYDGDMICKVQGKRFVHKFVCDLKTLTGYSAAELNRLVTECEQKKLAKMQLHGIAQPVTAVALATPSLQTEKDN</sequence>
<proteinExistence type="inferred from homology"/>
<keyword evidence="3 4" id="KW-0539">Nucleus</keyword>
<dbReference type="PRINTS" id="PR00454">
    <property type="entry name" value="ETSDOMAIN"/>
</dbReference>
<dbReference type="InterPro" id="IPR036388">
    <property type="entry name" value="WH-like_DNA-bd_sf"/>
</dbReference>
<reference evidence="7" key="2">
    <citation type="submission" date="2025-09" db="UniProtKB">
        <authorList>
            <consortium name="Ensembl"/>
        </authorList>
    </citation>
    <scope>IDENTIFICATION</scope>
</reference>
<dbReference type="InterPro" id="IPR016312">
    <property type="entry name" value="TF_GA-bd_asu"/>
</dbReference>
<reference evidence="7" key="1">
    <citation type="submission" date="2025-08" db="UniProtKB">
        <authorList>
            <consortium name="Ensembl"/>
        </authorList>
    </citation>
    <scope>IDENTIFICATION</scope>
</reference>
<dbReference type="PANTHER" id="PTHR11849:SF195">
    <property type="entry name" value="GA-BINDING PROTEIN ALPHA CHAIN"/>
    <property type="match status" value="1"/>
</dbReference>
<comment type="subcellular location">
    <subcellularLocation>
        <location evidence="4">Nucleus</location>
    </subcellularLocation>
</comment>
<dbReference type="Pfam" id="PF02198">
    <property type="entry name" value="SAM_PNT"/>
    <property type="match status" value="1"/>
</dbReference>
<dbReference type="InParanoid" id="A0A2I3SGT9"/>
<dbReference type="GO" id="GO:1990837">
    <property type="term" value="F:sequence-specific double-stranded DNA binding"/>
    <property type="evidence" value="ECO:0007669"/>
    <property type="project" value="UniProtKB-ARBA"/>
</dbReference>
<dbReference type="SUPFAM" id="SSF46785">
    <property type="entry name" value="Winged helix' DNA-binding domain"/>
    <property type="match status" value="1"/>
</dbReference>
<evidence type="ECO:0008006" key="9">
    <source>
        <dbReference type="Google" id="ProtNLM"/>
    </source>
</evidence>
<dbReference type="PROSITE" id="PS50061">
    <property type="entry name" value="ETS_DOMAIN_3"/>
    <property type="match status" value="1"/>
</dbReference>
<dbReference type="InterPro" id="IPR003118">
    <property type="entry name" value="Pointed_dom"/>
</dbReference>
<dbReference type="FunFam" id="3.10.20.90:FF:000110">
    <property type="entry name" value="GA-binding protein alpha chain isoform X1"/>
    <property type="match status" value="1"/>
</dbReference>
<dbReference type="SMART" id="SM00251">
    <property type="entry name" value="SAM_PNT"/>
    <property type="match status" value="1"/>
</dbReference>
<evidence type="ECO:0000313" key="8">
    <source>
        <dbReference type="Proteomes" id="UP000002277"/>
    </source>
</evidence>
<dbReference type="Pfam" id="PF00178">
    <property type="entry name" value="Ets"/>
    <property type="match status" value="1"/>
</dbReference>
<dbReference type="Bgee" id="ENSPTRG00000042295">
    <property type="expression patterns" value="Expressed in dorsolateral prefrontal cortex"/>
</dbReference>
<evidence type="ECO:0000256" key="3">
    <source>
        <dbReference type="ARBA" id="ARBA00023242"/>
    </source>
</evidence>
<evidence type="ECO:0000256" key="2">
    <source>
        <dbReference type="ARBA" id="ARBA00023125"/>
    </source>
</evidence>
<feature type="domain" description="ETS" evidence="5">
    <location>
        <begin position="319"/>
        <end position="384"/>
    </location>
</feature>
<dbReference type="Gene3D" id="3.10.20.90">
    <property type="entry name" value="Phosphatidylinositol 3-kinase Catalytic Subunit, Chain A, domain 1"/>
    <property type="match status" value="1"/>
</dbReference>
<accession>A0A2I3SGT9</accession>
<dbReference type="GO" id="GO:0005634">
    <property type="term" value="C:nucleus"/>
    <property type="evidence" value="ECO:0000318"/>
    <property type="project" value="GO_Central"/>
</dbReference>
<dbReference type="InterPro" id="IPR013761">
    <property type="entry name" value="SAM/pointed_sf"/>
</dbReference>
<feature type="domain" description="PNT" evidence="6">
    <location>
        <begin position="168"/>
        <end position="251"/>
    </location>
</feature>